<keyword evidence="2" id="KW-1185">Reference proteome</keyword>
<evidence type="ECO:0000313" key="2">
    <source>
        <dbReference type="Proteomes" id="UP000024635"/>
    </source>
</evidence>
<gene>
    <name evidence="1" type="primary">Acey_s0436.g1445</name>
    <name evidence="1" type="ORF">Y032_0436g1445</name>
</gene>
<comment type="caution">
    <text evidence="1">The sequence shown here is derived from an EMBL/GenBank/DDBJ whole genome shotgun (WGS) entry which is preliminary data.</text>
</comment>
<protein>
    <submittedName>
        <fullName evidence="1">Uncharacterized protein</fullName>
    </submittedName>
</protein>
<reference evidence="2" key="1">
    <citation type="journal article" date="2015" name="Nat. Genet.">
        <title>The genome and transcriptome of the zoonotic hookworm Ancylostoma ceylanicum identify infection-specific gene families.</title>
        <authorList>
            <person name="Schwarz E.M."/>
            <person name="Hu Y."/>
            <person name="Antoshechkin I."/>
            <person name="Miller M.M."/>
            <person name="Sternberg P.W."/>
            <person name="Aroian R.V."/>
        </authorList>
    </citation>
    <scope>NUCLEOTIDE SEQUENCE</scope>
    <source>
        <strain evidence="2">HY135</strain>
    </source>
</reference>
<evidence type="ECO:0000313" key="1">
    <source>
        <dbReference type="EMBL" id="EYC45203.1"/>
    </source>
</evidence>
<proteinExistence type="predicted"/>
<dbReference type="EMBL" id="JARK01000036">
    <property type="protein sequence ID" value="EYC45203.1"/>
    <property type="molecule type" value="Genomic_DNA"/>
</dbReference>
<dbReference type="AlphaFoldDB" id="A0A016X1R8"/>
<accession>A0A016X1R8</accession>
<sequence>MPSLLHTTSSDLTPQIECNVTGTMKALTVLGYRTLYLECGDWRCSVIGQLDRSSNHRTRPRRFFQV</sequence>
<name>A0A016X1R8_9BILA</name>
<dbReference type="Proteomes" id="UP000024635">
    <property type="component" value="Unassembled WGS sequence"/>
</dbReference>
<organism evidence="1 2">
    <name type="scientific">Ancylostoma ceylanicum</name>
    <dbReference type="NCBI Taxonomy" id="53326"/>
    <lineage>
        <taxon>Eukaryota</taxon>
        <taxon>Metazoa</taxon>
        <taxon>Ecdysozoa</taxon>
        <taxon>Nematoda</taxon>
        <taxon>Chromadorea</taxon>
        <taxon>Rhabditida</taxon>
        <taxon>Rhabditina</taxon>
        <taxon>Rhabditomorpha</taxon>
        <taxon>Strongyloidea</taxon>
        <taxon>Ancylostomatidae</taxon>
        <taxon>Ancylostomatinae</taxon>
        <taxon>Ancylostoma</taxon>
    </lineage>
</organism>